<evidence type="ECO:0000313" key="2">
    <source>
        <dbReference type="Proteomes" id="UP000269721"/>
    </source>
</evidence>
<gene>
    <name evidence="1" type="ORF">BDK51DRAFT_51150</name>
</gene>
<organism evidence="1 2">
    <name type="scientific">Blyttiomyces helicus</name>
    <dbReference type="NCBI Taxonomy" id="388810"/>
    <lineage>
        <taxon>Eukaryota</taxon>
        <taxon>Fungi</taxon>
        <taxon>Fungi incertae sedis</taxon>
        <taxon>Chytridiomycota</taxon>
        <taxon>Chytridiomycota incertae sedis</taxon>
        <taxon>Chytridiomycetes</taxon>
        <taxon>Chytridiomycetes incertae sedis</taxon>
        <taxon>Blyttiomyces</taxon>
    </lineage>
</organism>
<keyword evidence="2" id="KW-1185">Reference proteome</keyword>
<dbReference type="Proteomes" id="UP000269721">
    <property type="component" value="Unassembled WGS sequence"/>
</dbReference>
<name>A0A4P9WEY5_9FUNG</name>
<sequence>MDEEKHFLATALSTRLEELYNEYRFVHISSLGTLPAFQAAKRDGVVKGLEKFLEERPEFVVWTRAGARFGGVHAVRHHESVVDFETGKQHLITAITAHIESQLALGYKSAFVPPIGKLPAVRRARNTGVLKGKLVEFLRAQPEFRVFQRGKKFGGVWAVYVVPTPPASAATPMVRAGGLMMEAAMVGKMKEAGREGYDAVRRVGEEAARSLLQEVERGVCTAVRRVGEDDGRMLLQEQAAIDPLQLLVQVGDGEGGWVHVCFGGDAVEIAA</sequence>
<accession>A0A4P9WEY5</accession>
<evidence type="ECO:0000313" key="1">
    <source>
        <dbReference type="EMBL" id="RKO88976.1"/>
    </source>
</evidence>
<dbReference type="AlphaFoldDB" id="A0A4P9WEY5"/>
<dbReference type="EMBL" id="KZ996368">
    <property type="protein sequence ID" value="RKO88976.1"/>
    <property type="molecule type" value="Genomic_DNA"/>
</dbReference>
<proteinExistence type="predicted"/>
<reference evidence="2" key="1">
    <citation type="journal article" date="2018" name="Nat. Microbiol.">
        <title>Leveraging single-cell genomics to expand the fungal tree of life.</title>
        <authorList>
            <person name="Ahrendt S.R."/>
            <person name="Quandt C.A."/>
            <person name="Ciobanu D."/>
            <person name="Clum A."/>
            <person name="Salamov A."/>
            <person name="Andreopoulos B."/>
            <person name="Cheng J.F."/>
            <person name="Woyke T."/>
            <person name="Pelin A."/>
            <person name="Henrissat B."/>
            <person name="Reynolds N.K."/>
            <person name="Benny G.L."/>
            <person name="Smith M.E."/>
            <person name="James T.Y."/>
            <person name="Grigoriev I.V."/>
        </authorList>
    </citation>
    <scope>NUCLEOTIDE SEQUENCE [LARGE SCALE GENOMIC DNA]</scope>
</reference>
<protein>
    <submittedName>
        <fullName evidence="1">Uncharacterized protein</fullName>
    </submittedName>
</protein>